<protein>
    <recommendedName>
        <fullName evidence="1">HPr kinase/phosphorylase C-terminal domain-containing protein</fullName>
    </recommendedName>
</protein>
<name>A0A6I6D372_9GAMM</name>
<sequence>MIPSFTYQHLPSDAGDTDWQQALPADWDAPVADDQRLLGPANPWIPTRVALISPSLRHYLQCGEECLERANGPVSAISSPRVIILSQAHADVLTDWLDRHAAAPSTTAEIHILSTHEDDETIARRLRRLCGSTDEDWRHGVFMEISGLGVLIRGAAGIGKSEVALELLSRGHRLVADDAPCFMAHGEEVTGSCPDRLFGLLEVRGIGIVDIGELFGSNALKARKYLRLIVDLYPADAGRRIGADERLFGDRGNERVAGQSIPVWRLPVAPGRNLAVLLETIVRQRNLERQRGGHPTSPRIAKLFAGGVIPARPDEKPEPWS</sequence>
<reference evidence="2 3" key="1">
    <citation type="submission" date="2019-11" db="EMBL/GenBank/DDBJ databases">
        <authorList>
            <person name="Zhang J."/>
            <person name="Sun C."/>
        </authorList>
    </citation>
    <scope>NUCLEOTIDE SEQUENCE [LARGE SCALE GENOMIC DNA]</scope>
    <source>
        <strain evidence="3">sp2</strain>
    </source>
</reference>
<dbReference type="CDD" id="cd01918">
    <property type="entry name" value="HprK_C"/>
    <property type="match status" value="1"/>
</dbReference>
<dbReference type="PANTHER" id="PTHR30305">
    <property type="entry name" value="PROTEIN YJDM-RELATED"/>
    <property type="match status" value="1"/>
</dbReference>
<dbReference type="RefSeq" id="WP_156574132.1">
    <property type="nucleotide sequence ID" value="NZ_CP046415.1"/>
</dbReference>
<dbReference type="GO" id="GO:0006109">
    <property type="term" value="P:regulation of carbohydrate metabolic process"/>
    <property type="evidence" value="ECO:0007669"/>
    <property type="project" value="InterPro"/>
</dbReference>
<dbReference type="Pfam" id="PF07475">
    <property type="entry name" value="Hpr_kinase_C"/>
    <property type="match status" value="1"/>
</dbReference>
<evidence type="ECO:0000259" key="1">
    <source>
        <dbReference type="Pfam" id="PF07475"/>
    </source>
</evidence>
<accession>A0A6I6D372</accession>
<dbReference type="SUPFAM" id="SSF53795">
    <property type="entry name" value="PEP carboxykinase-like"/>
    <property type="match status" value="1"/>
</dbReference>
<proteinExistence type="predicted"/>
<dbReference type="GO" id="GO:0000155">
    <property type="term" value="F:phosphorelay sensor kinase activity"/>
    <property type="evidence" value="ECO:0007669"/>
    <property type="project" value="InterPro"/>
</dbReference>
<dbReference type="Gene3D" id="3.40.50.300">
    <property type="entry name" value="P-loop containing nucleotide triphosphate hydrolases"/>
    <property type="match status" value="1"/>
</dbReference>
<dbReference type="Proteomes" id="UP000427716">
    <property type="component" value="Chromosome"/>
</dbReference>
<feature type="domain" description="HPr kinase/phosphorylase C-terminal" evidence="1">
    <location>
        <begin position="137"/>
        <end position="290"/>
    </location>
</feature>
<gene>
    <name evidence="2" type="ORF">GM160_06910</name>
</gene>
<dbReference type="InterPro" id="IPR027417">
    <property type="entry name" value="P-loop_NTPase"/>
</dbReference>
<dbReference type="InterPro" id="IPR011104">
    <property type="entry name" value="Hpr_kin/Pase_C"/>
</dbReference>
<dbReference type="GO" id="GO:0005524">
    <property type="term" value="F:ATP binding"/>
    <property type="evidence" value="ECO:0007669"/>
    <property type="project" value="InterPro"/>
</dbReference>
<evidence type="ECO:0000313" key="2">
    <source>
        <dbReference type="EMBL" id="QGT78647.1"/>
    </source>
</evidence>
<dbReference type="KEGG" id="ghl:GM160_06910"/>
<keyword evidence="3" id="KW-1185">Reference proteome</keyword>
<organism evidence="2 3">
    <name type="scientific">Guyparkeria halophila</name>
    <dbReference type="NCBI Taxonomy" id="47960"/>
    <lineage>
        <taxon>Bacteria</taxon>
        <taxon>Pseudomonadati</taxon>
        <taxon>Pseudomonadota</taxon>
        <taxon>Gammaproteobacteria</taxon>
        <taxon>Chromatiales</taxon>
        <taxon>Thioalkalibacteraceae</taxon>
        <taxon>Guyparkeria</taxon>
    </lineage>
</organism>
<dbReference type="PANTHER" id="PTHR30305:SF1">
    <property type="entry name" value="HPR KINASE_PHOSPHORYLASE"/>
    <property type="match status" value="1"/>
</dbReference>
<dbReference type="AlphaFoldDB" id="A0A6I6D372"/>
<dbReference type="EMBL" id="CP046415">
    <property type="protein sequence ID" value="QGT78647.1"/>
    <property type="molecule type" value="Genomic_DNA"/>
</dbReference>
<evidence type="ECO:0000313" key="3">
    <source>
        <dbReference type="Proteomes" id="UP000427716"/>
    </source>
</evidence>